<sequence>MENEEEEEKDVVDVPQAEVTALLEEMAKRHARMLERPSRQPSSTPEPPQPPRPKPEPLPVSLQFSSHVSSSRVDTNEELTLFSDGIFIAEESFVYEHGAKVTVWSGAWAGADSDADLYSLTVEKQSKYTRWVVQPGGTTYSETTEKGDVGKTYTLLLSAPSWKRAPLERRDCTAIVRRDHRHLFDDPDEDIFEEPWSG</sequence>
<evidence type="ECO:0000313" key="2">
    <source>
        <dbReference type="EMBL" id="CAE4621164.1"/>
    </source>
</evidence>
<feature type="region of interest" description="Disordered" evidence="1">
    <location>
        <begin position="26"/>
        <end position="69"/>
    </location>
</feature>
<dbReference type="AlphaFoldDB" id="A0A7S4VCH2"/>
<feature type="compositionally biased region" description="Low complexity" evidence="1">
    <location>
        <begin position="59"/>
        <end position="69"/>
    </location>
</feature>
<reference evidence="2" key="1">
    <citation type="submission" date="2021-01" db="EMBL/GenBank/DDBJ databases">
        <authorList>
            <person name="Corre E."/>
            <person name="Pelletier E."/>
            <person name="Niang G."/>
            <person name="Scheremetjew M."/>
            <person name="Finn R."/>
            <person name="Kale V."/>
            <person name="Holt S."/>
            <person name="Cochrane G."/>
            <person name="Meng A."/>
            <person name="Brown T."/>
            <person name="Cohen L."/>
        </authorList>
    </citation>
    <scope>NUCLEOTIDE SEQUENCE</scope>
    <source>
        <strain evidence="2">CCMP3105</strain>
    </source>
</reference>
<name>A0A7S4VCH2_9DINO</name>
<protein>
    <submittedName>
        <fullName evidence="2">Uncharacterized protein</fullName>
    </submittedName>
</protein>
<evidence type="ECO:0000256" key="1">
    <source>
        <dbReference type="SAM" id="MobiDB-lite"/>
    </source>
</evidence>
<feature type="compositionally biased region" description="Pro residues" evidence="1">
    <location>
        <begin position="44"/>
        <end position="58"/>
    </location>
</feature>
<feature type="compositionally biased region" description="Basic and acidic residues" evidence="1">
    <location>
        <begin position="26"/>
        <end position="38"/>
    </location>
</feature>
<dbReference type="EMBL" id="HBNR01055000">
    <property type="protein sequence ID" value="CAE4621164.1"/>
    <property type="molecule type" value="Transcribed_RNA"/>
</dbReference>
<accession>A0A7S4VCH2</accession>
<proteinExistence type="predicted"/>
<gene>
    <name evidence="2" type="ORF">AMON00008_LOCUS38633</name>
</gene>
<organism evidence="2">
    <name type="scientific">Alexandrium monilatum</name>
    <dbReference type="NCBI Taxonomy" id="311494"/>
    <lineage>
        <taxon>Eukaryota</taxon>
        <taxon>Sar</taxon>
        <taxon>Alveolata</taxon>
        <taxon>Dinophyceae</taxon>
        <taxon>Gonyaulacales</taxon>
        <taxon>Pyrocystaceae</taxon>
        <taxon>Alexandrium</taxon>
    </lineage>
</organism>